<dbReference type="GO" id="GO:0004521">
    <property type="term" value="F:RNA endonuclease activity"/>
    <property type="evidence" value="ECO:0007669"/>
    <property type="project" value="UniProtKB-UniRule"/>
</dbReference>
<dbReference type="NCBIfam" id="TIGR01573">
    <property type="entry name" value="cas2"/>
    <property type="match status" value="1"/>
</dbReference>
<accession>A0A806THW0</accession>
<evidence type="ECO:0000256" key="8">
    <source>
        <dbReference type="ARBA" id="ARBA00023118"/>
    </source>
</evidence>
<comment type="subunit">
    <text evidence="9">Homodimer, forms a heterotetramer with a Cas1 homodimer.</text>
</comment>
<evidence type="ECO:0000256" key="6">
    <source>
        <dbReference type="ARBA" id="ARBA00022801"/>
    </source>
</evidence>
<evidence type="ECO:0000256" key="5">
    <source>
        <dbReference type="ARBA" id="ARBA00022759"/>
    </source>
</evidence>
<dbReference type="EC" id="3.1.-.-" evidence="9"/>
<proteinExistence type="inferred from homology"/>
<keyword evidence="4 9" id="KW-0479">Metal-binding</keyword>
<dbReference type="InterPro" id="IPR019199">
    <property type="entry name" value="Virulence_VapD/CRISPR_Cas2"/>
</dbReference>
<dbReference type="Proteomes" id="UP000016629">
    <property type="component" value="Chromosome"/>
</dbReference>
<keyword evidence="6 9" id="KW-0378">Hydrolase</keyword>
<comment type="cofactor">
    <cofactor evidence="1 9">
        <name>Mg(2+)</name>
        <dbReference type="ChEBI" id="CHEBI:18420"/>
    </cofactor>
</comment>
<keyword evidence="3 9" id="KW-0540">Nuclease</keyword>
<dbReference type="Pfam" id="PF09827">
    <property type="entry name" value="CRISPR_Cas2"/>
    <property type="match status" value="1"/>
</dbReference>
<evidence type="ECO:0000313" key="11">
    <source>
        <dbReference type="EMBL" id="AKM51532.1"/>
    </source>
</evidence>
<evidence type="ECO:0000256" key="2">
    <source>
        <dbReference type="ARBA" id="ARBA00009959"/>
    </source>
</evidence>
<dbReference type="GO" id="GO:0043571">
    <property type="term" value="P:maintenance of CRISPR repeat elements"/>
    <property type="evidence" value="ECO:0007669"/>
    <property type="project" value="UniProtKB-UniRule"/>
</dbReference>
<organism evidence="11 12">
    <name type="scientific">Limosilactobacillus fermentum 3872</name>
    <dbReference type="NCBI Taxonomy" id="1381124"/>
    <lineage>
        <taxon>Bacteria</taxon>
        <taxon>Bacillati</taxon>
        <taxon>Bacillota</taxon>
        <taxon>Bacilli</taxon>
        <taxon>Lactobacillales</taxon>
        <taxon>Lactobacillaceae</taxon>
        <taxon>Limosilactobacillus</taxon>
    </lineage>
</organism>
<protein>
    <recommendedName>
        <fullName evidence="9">CRISPR-associated endoribonuclease Cas2</fullName>
        <ecNumber evidence="9">3.1.-.-</ecNumber>
    </recommendedName>
</protein>
<comment type="similarity">
    <text evidence="2 9 10">Belongs to the CRISPR-associated endoribonuclease Cas2 protein family.</text>
</comment>
<gene>
    <name evidence="9" type="primary">cas2</name>
    <name evidence="11" type="ORF">N573_007495</name>
</gene>
<name>A0A806THW0_LIMFE</name>
<evidence type="ECO:0000256" key="4">
    <source>
        <dbReference type="ARBA" id="ARBA00022723"/>
    </source>
</evidence>
<dbReference type="GO" id="GO:0016787">
    <property type="term" value="F:hydrolase activity"/>
    <property type="evidence" value="ECO:0007669"/>
    <property type="project" value="UniProtKB-KW"/>
</dbReference>
<evidence type="ECO:0000256" key="3">
    <source>
        <dbReference type="ARBA" id="ARBA00022722"/>
    </source>
</evidence>
<dbReference type="PIRSF" id="PIRSF032582">
    <property type="entry name" value="Cas2"/>
    <property type="match status" value="1"/>
</dbReference>
<evidence type="ECO:0000256" key="9">
    <source>
        <dbReference type="HAMAP-Rule" id="MF_01471"/>
    </source>
</evidence>
<dbReference type="GO" id="GO:0051607">
    <property type="term" value="P:defense response to virus"/>
    <property type="evidence" value="ECO:0007669"/>
    <property type="project" value="UniProtKB-UniRule"/>
</dbReference>
<dbReference type="EMBL" id="CP011536">
    <property type="protein sequence ID" value="AKM51532.1"/>
    <property type="molecule type" value="Genomic_DNA"/>
</dbReference>
<comment type="function">
    <text evidence="9">CRISPR (clustered regularly interspaced short palindromic repeat), is an adaptive immune system that provides protection against mobile genetic elements (viruses, transposable elements and conjugative plasmids). CRISPR clusters contain sequences complementary to antecedent mobile elements and target invading nucleic acids. CRISPR clusters are transcribed and processed into CRISPR RNA (crRNA). Functions as a ssRNA-specific endoribonuclease. Involved in the integration of spacer DNA into the CRISPR cassette.</text>
</comment>
<reference evidence="11 12" key="1">
    <citation type="journal article" date="2013" name="Genome Announc.">
        <title>Draft Genome Sequence of Lactobacillus fermentum Strain 3872.</title>
        <authorList>
            <person name="Karlyshev A.V."/>
            <person name="Raju K."/>
            <person name="Abramov V.M."/>
        </authorList>
    </citation>
    <scope>NUCLEOTIDE SEQUENCE [LARGE SCALE GENOMIC DNA]</scope>
    <source>
        <strain evidence="11 12">3872</strain>
    </source>
</reference>
<dbReference type="PANTHER" id="PTHR34405">
    <property type="entry name" value="CRISPR-ASSOCIATED ENDORIBONUCLEASE CAS2"/>
    <property type="match status" value="1"/>
</dbReference>
<dbReference type="AlphaFoldDB" id="A0A806THW0"/>
<dbReference type="HAMAP" id="MF_01471">
    <property type="entry name" value="Cas2"/>
    <property type="match status" value="1"/>
</dbReference>
<dbReference type="RefSeq" id="WP_021350245.1">
    <property type="nucleotide sequence ID" value="NZ_CP011536.1"/>
</dbReference>
<dbReference type="PANTHER" id="PTHR34405:SF3">
    <property type="entry name" value="CRISPR-ASSOCIATED ENDORIBONUCLEASE CAS2 3"/>
    <property type="match status" value="1"/>
</dbReference>
<dbReference type="SUPFAM" id="SSF143430">
    <property type="entry name" value="TTP0101/SSO1404-like"/>
    <property type="match status" value="1"/>
</dbReference>
<feature type="binding site" evidence="9">
    <location>
        <position position="8"/>
    </location>
    <ligand>
        <name>Mg(2+)</name>
        <dbReference type="ChEBI" id="CHEBI:18420"/>
        <note>catalytic</note>
    </ligand>
</feature>
<dbReference type="Gene3D" id="3.30.70.240">
    <property type="match status" value="1"/>
</dbReference>
<evidence type="ECO:0000256" key="7">
    <source>
        <dbReference type="ARBA" id="ARBA00022842"/>
    </source>
</evidence>
<evidence type="ECO:0000313" key="12">
    <source>
        <dbReference type="Proteomes" id="UP000016629"/>
    </source>
</evidence>
<dbReference type="GO" id="GO:0046872">
    <property type="term" value="F:metal ion binding"/>
    <property type="evidence" value="ECO:0007669"/>
    <property type="project" value="UniProtKB-UniRule"/>
</dbReference>
<keyword evidence="8 9" id="KW-0051">Antiviral defense</keyword>
<evidence type="ECO:0000256" key="1">
    <source>
        <dbReference type="ARBA" id="ARBA00001946"/>
    </source>
</evidence>
<dbReference type="InterPro" id="IPR021127">
    <property type="entry name" value="CRISPR_associated_Cas2"/>
</dbReference>
<keyword evidence="7 9" id="KW-0460">Magnesium</keyword>
<sequence>MLVIVSYDVNTEDPAGRRRLRHVAKICKDYGQRIQKSVFECNVDSTKLTVLKQRLLAEYDEDTDSLCFFNLGNKYQNKVSHYGSNSVVNLDEPVIF</sequence>
<keyword evidence="5 9" id="KW-0255">Endonuclease</keyword>
<reference evidence="11 12" key="2">
    <citation type="journal article" name="FEMS Microbiol. Lett.">
        <title>Lactobacillus fermentum 3872 genome sequencing reveals plasmid and chromosomal genes potentially involved in a probiotic activity.</title>
        <authorList>
            <person name="Lehri B."/>
            <person name="Seddon A.M."/>
            <person name="Karlyshev A.V."/>
        </authorList>
    </citation>
    <scope>NUCLEOTIDE SEQUENCE [LARGE SCALE GENOMIC DNA]</scope>
    <source>
        <strain evidence="11 12">3872</strain>
    </source>
</reference>
<dbReference type="CDD" id="cd09725">
    <property type="entry name" value="Cas2_I_II_III"/>
    <property type="match status" value="1"/>
</dbReference>
<evidence type="ECO:0000256" key="10">
    <source>
        <dbReference type="PIRNR" id="PIRNR032582"/>
    </source>
</evidence>